<sequence>MIRLIILIDFATTIIDNVQCEVQSDSYSYSDEVYSQLAAEYEQYQDDLPMPAGYKAAEAKLDNSASKSIADEYLSTAGLSYSLYWYKMRKRKHLDNLRKKYLPGRIELPNGKIGIYEPTAEEEDAYEDLIKVLIVQEVIARS</sequence>
<dbReference type="Proteomes" id="UP001642540">
    <property type="component" value="Unassembled WGS sequence"/>
</dbReference>
<comment type="caution">
    <text evidence="2">The sequence shown here is derived from an EMBL/GenBank/DDBJ whole genome shotgun (WGS) entry which is preliminary data.</text>
</comment>
<feature type="signal peptide" evidence="1">
    <location>
        <begin position="1"/>
        <end position="20"/>
    </location>
</feature>
<evidence type="ECO:0000313" key="2">
    <source>
        <dbReference type="EMBL" id="CAL8143165.1"/>
    </source>
</evidence>
<organism evidence="2 3">
    <name type="scientific">Orchesella dallaii</name>
    <dbReference type="NCBI Taxonomy" id="48710"/>
    <lineage>
        <taxon>Eukaryota</taxon>
        <taxon>Metazoa</taxon>
        <taxon>Ecdysozoa</taxon>
        <taxon>Arthropoda</taxon>
        <taxon>Hexapoda</taxon>
        <taxon>Collembola</taxon>
        <taxon>Entomobryomorpha</taxon>
        <taxon>Entomobryoidea</taxon>
        <taxon>Orchesellidae</taxon>
        <taxon>Orchesellinae</taxon>
        <taxon>Orchesella</taxon>
    </lineage>
</organism>
<keyword evidence="3" id="KW-1185">Reference proteome</keyword>
<gene>
    <name evidence="2" type="ORF">ODALV1_LOCUS29313</name>
</gene>
<reference evidence="2 3" key="1">
    <citation type="submission" date="2024-08" db="EMBL/GenBank/DDBJ databases">
        <authorList>
            <person name="Cucini C."/>
            <person name="Frati F."/>
        </authorList>
    </citation>
    <scope>NUCLEOTIDE SEQUENCE [LARGE SCALE GENOMIC DNA]</scope>
</reference>
<proteinExistence type="predicted"/>
<dbReference type="EMBL" id="CAXLJM020000151">
    <property type="protein sequence ID" value="CAL8143165.1"/>
    <property type="molecule type" value="Genomic_DNA"/>
</dbReference>
<keyword evidence="1" id="KW-0732">Signal</keyword>
<feature type="chain" id="PRO_5045473136" evidence="1">
    <location>
        <begin position="21"/>
        <end position="142"/>
    </location>
</feature>
<name>A0ABP1S3G4_9HEXA</name>
<accession>A0ABP1S3G4</accession>
<evidence type="ECO:0000313" key="3">
    <source>
        <dbReference type="Proteomes" id="UP001642540"/>
    </source>
</evidence>
<protein>
    <submittedName>
        <fullName evidence="2">Uncharacterized protein</fullName>
    </submittedName>
</protein>
<evidence type="ECO:0000256" key="1">
    <source>
        <dbReference type="SAM" id="SignalP"/>
    </source>
</evidence>